<reference evidence="3 4" key="1">
    <citation type="submission" date="2024-08" db="EMBL/GenBank/DDBJ databases">
        <title>Insights into the chromosomal genome structure of Flemingia macrophylla.</title>
        <authorList>
            <person name="Ding Y."/>
            <person name="Zhao Y."/>
            <person name="Bi W."/>
            <person name="Wu M."/>
            <person name="Zhao G."/>
            <person name="Gong Y."/>
            <person name="Li W."/>
            <person name="Zhang P."/>
        </authorList>
    </citation>
    <scope>NUCLEOTIDE SEQUENCE [LARGE SCALE GENOMIC DNA]</scope>
    <source>
        <strain evidence="3">DYQJB</strain>
        <tissue evidence="3">Leaf</tissue>
    </source>
</reference>
<dbReference type="PANTHER" id="PTHR45966">
    <property type="entry name" value="GDSL-LIKE LIPASE/ACYLHYDROLASE"/>
    <property type="match status" value="1"/>
</dbReference>
<accession>A0ABD1MLF1</accession>
<dbReference type="EMBL" id="JBGMDY010000004">
    <property type="protein sequence ID" value="KAL2336362.1"/>
    <property type="molecule type" value="Genomic_DNA"/>
</dbReference>
<protein>
    <submittedName>
        <fullName evidence="3">Uncharacterized protein</fullName>
    </submittedName>
</protein>
<evidence type="ECO:0000313" key="3">
    <source>
        <dbReference type="EMBL" id="KAL2336362.1"/>
    </source>
</evidence>
<keyword evidence="4" id="KW-1185">Reference proteome</keyword>
<dbReference type="InterPro" id="IPR036514">
    <property type="entry name" value="SGNH_hydro_sf"/>
</dbReference>
<organism evidence="3 4">
    <name type="scientific">Flemingia macrophylla</name>
    <dbReference type="NCBI Taxonomy" id="520843"/>
    <lineage>
        <taxon>Eukaryota</taxon>
        <taxon>Viridiplantae</taxon>
        <taxon>Streptophyta</taxon>
        <taxon>Embryophyta</taxon>
        <taxon>Tracheophyta</taxon>
        <taxon>Spermatophyta</taxon>
        <taxon>Magnoliopsida</taxon>
        <taxon>eudicotyledons</taxon>
        <taxon>Gunneridae</taxon>
        <taxon>Pentapetalae</taxon>
        <taxon>rosids</taxon>
        <taxon>fabids</taxon>
        <taxon>Fabales</taxon>
        <taxon>Fabaceae</taxon>
        <taxon>Papilionoideae</taxon>
        <taxon>50 kb inversion clade</taxon>
        <taxon>NPAAA clade</taxon>
        <taxon>indigoferoid/millettioid clade</taxon>
        <taxon>Phaseoleae</taxon>
        <taxon>Flemingia</taxon>
    </lineage>
</organism>
<dbReference type="Gene3D" id="3.40.50.1110">
    <property type="entry name" value="SGNH hydrolase"/>
    <property type="match status" value="2"/>
</dbReference>
<gene>
    <name evidence="3" type="ORF">Fmac_010808</name>
</gene>
<keyword evidence="1 2" id="KW-0732">Signal</keyword>
<proteinExistence type="predicted"/>
<dbReference type="InterPro" id="IPR044552">
    <property type="entry name" value="GLIP1-5/GLL25"/>
</dbReference>
<feature type="chain" id="PRO_5044845882" evidence="2">
    <location>
        <begin position="27"/>
        <end position="204"/>
    </location>
</feature>
<evidence type="ECO:0000313" key="4">
    <source>
        <dbReference type="Proteomes" id="UP001603857"/>
    </source>
</evidence>
<feature type="signal peptide" evidence="2">
    <location>
        <begin position="1"/>
        <end position="26"/>
    </location>
</feature>
<dbReference type="PANTHER" id="PTHR45966:SF34">
    <property type="entry name" value="GDSL-LIKE LIPASE_ACYLHYDROLASE"/>
    <property type="match status" value="1"/>
</dbReference>
<comment type="caution">
    <text evidence="3">The sequence shown here is derived from an EMBL/GenBank/DDBJ whole genome shotgun (WGS) entry which is preliminary data.</text>
</comment>
<sequence>MASLRVFVVSIVFLSTCILNIHHSYSLNSTCLPDNHKALFIFGDSSFDNGNNDYINATTFFQANFPPYGETFFKYPSGRFSNGRVIPDFIGFKEGNVACCGGGPYRGDYSCGGKRGIEEYELCNNVNEHVFFDSFHPTESAAEHYAKLMWNGNRDVIDSYNLKQLFHETTFISKASTDHRSQRFTGLMGKHTSNIPQEDTQMVA</sequence>
<name>A0ABD1MLF1_9FABA</name>
<evidence type="ECO:0000256" key="2">
    <source>
        <dbReference type="SAM" id="SignalP"/>
    </source>
</evidence>
<dbReference type="Proteomes" id="UP001603857">
    <property type="component" value="Unassembled WGS sequence"/>
</dbReference>
<dbReference type="AlphaFoldDB" id="A0ABD1MLF1"/>
<evidence type="ECO:0000256" key="1">
    <source>
        <dbReference type="ARBA" id="ARBA00022729"/>
    </source>
</evidence>